<keyword evidence="3" id="KW-0963">Cytoplasm</keyword>
<dbReference type="Pfam" id="PF08564">
    <property type="entry name" value="CDC37_C"/>
    <property type="match status" value="1"/>
</dbReference>
<dbReference type="SMART" id="SM01069">
    <property type="entry name" value="CDC37_C"/>
    <property type="match status" value="1"/>
</dbReference>
<keyword evidence="12" id="KW-1185">Reference proteome</keyword>
<feature type="region of interest" description="Disordered" evidence="7">
    <location>
        <begin position="434"/>
        <end position="476"/>
    </location>
</feature>
<dbReference type="InterPro" id="IPR013873">
    <property type="entry name" value="Cdc37_C"/>
</dbReference>
<evidence type="ECO:0000256" key="4">
    <source>
        <dbReference type="ARBA" id="ARBA00023186"/>
    </source>
</evidence>
<evidence type="ECO:0000256" key="3">
    <source>
        <dbReference type="ARBA" id="ARBA00022490"/>
    </source>
</evidence>
<organism evidence="11 12">
    <name type="scientific">Opisthorchis viverrini</name>
    <name type="common">Southeast Asian liver fluke</name>
    <dbReference type="NCBI Taxonomy" id="6198"/>
    <lineage>
        <taxon>Eukaryota</taxon>
        <taxon>Metazoa</taxon>
        <taxon>Spiralia</taxon>
        <taxon>Lophotrochozoa</taxon>
        <taxon>Platyhelminthes</taxon>
        <taxon>Trematoda</taxon>
        <taxon>Digenea</taxon>
        <taxon>Opisthorchiida</taxon>
        <taxon>Opisthorchiata</taxon>
        <taxon>Opisthorchiidae</taxon>
        <taxon>Opisthorchis</taxon>
    </lineage>
</organism>
<feature type="domain" description="Cdc37 N-terminal" evidence="10">
    <location>
        <begin position="73"/>
        <end position="166"/>
    </location>
</feature>
<dbReference type="RefSeq" id="XP_009169436.1">
    <property type="nucleotide sequence ID" value="XM_009171172.1"/>
</dbReference>
<dbReference type="Gene3D" id="6.10.140.250">
    <property type="match status" value="1"/>
</dbReference>
<dbReference type="SMART" id="SM01071">
    <property type="entry name" value="CDC37_N"/>
    <property type="match status" value="1"/>
</dbReference>
<evidence type="ECO:0000259" key="8">
    <source>
        <dbReference type="SMART" id="SM01069"/>
    </source>
</evidence>
<dbReference type="Gene3D" id="1.20.58.610">
    <property type="entry name" value="Cdc37, Hsp90 binding domain"/>
    <property type="match status" value="1"/>
</dbReference>
<feature type="domain" description="Cdc37 C-terminal" evidence="8">
    <location>
        <begin position="378"/>
        <end position="469"/>
    </location>
</feature>
<evidence type="ECO:0000256" key="2">
    <source>
        <dbReference type="ARBA" id="ARBA00006222"/>
    </source>
</evidence>
<dbReference type="GO" id="GO:0050821">
    <property type="term" value="P:protein stabilization"/>
    <property type="evidence" value="ECO:0007669"/>
    <property type="project" value="TreeGrafter"/>
</dbReference>
<dbReference type="PANTHER" id="PTHR12800:SF4">
    <property type="entry name" value="HSP90 CO-CHAPERONE CDC37"/>
    <property type="match status" value="1"/>
</dbReference>
<evidence type="ECO:0000256" key="5">
    <source>
        <dbReference type="ARBA" id="ARBA00031396"/>
    </source>
</evidence>
<reference evidence="11 12" key="1">
    <citation type="submission" date="2013-11" db="EMBL/GenBank/DDBJ databases">
        <title>Opisthorchis viverrini - life in the bile duct.</title>
        <authorList>
            <person name="Young N.D."/>
            <person name="Nagarajan N."/>
            <person name="Lin S.J."/>
            <person name="Korhonen P.K."/>
            <person name="Jex A.R."/>
            <person name="Hall R.S."/>
            <person name="Safavi-Hemami H."/>
            <person name="Kaewkong W."/>
            <person name="Bertrand D."/>
            <person name="Gao S."/>
            <person name="Seet Q."/>
            <person name="Wongkham S."/>
            <person name="Teh B.T."/>
            <person name="Wongkham C."/>
            <person name="Intapan P.M."/>
            <person name="Maleewong W."/>
            <person name="Yang X."/>
            <person name="Hu M."/>
            <person name="Wang Z."/>
            <person name="Hofmann A."/>
            <person name="Sternberg P.W."/>
            <person name="Tan P."/>
            <person name="Wang J."/>
            <person name="Gasser R.B."/>
        </authorList>
    </citation>
    <scope>NUCLEOTIDE SEQUENCE [LARGE SCALE GENOMIC DNA]</scope>
</reference>
<dbReference type="PANTHER" id="PTHR12800">
    <property type="entry name" value="CDC37-RELATED"/>
    <property type="match status" value="1"/>
</dbReference>
<dbReference type="KEGG" id="ovi:T265_06013"/>
<comment type="subcellular location">
    <subcellularLocation>
        <location evidence="1">Cytoplasm</location>
    </subcellularLocation>
</comment>
<dbReference type="AlphaFoldDB" id="A0A074ZTU0"/>
<dbReference type="Pfam" id="PF08565">
    <property type="entry name" value="CDC37_M"/>
    <property type="match status" value="1"/>
</dbReference>
<comment type="similarity">
    <text evidence="2">Belongs to the CDC37 family.</text>
</comment>
<dbReference type="SMART" id="SM01070">
    <property type="entry name" value="CDC37_M"/>
    <property type="match status" value="1"/>
</dbReference>
<dbReference type="GO" id="GO:0051082">
    <property type="term" value="F:unfolded protein binding"/>
    <property type="evidence" value="ECO:0007669"/>
    <property type="project" value="TreeGrafter"/>
</dbReference>
<evidence type="ECO:0000256" key="6">
    <source>
        <dbReference type="SAM" id="Coils"/>
    </source>
</evidence>
<proteinExistence type="inferred from homology"/>
<dbReference type="EMBL" id="KL596738">
    <property type="protein sequence ID" value="KER26800.1"/>
    <property type="molecule type" value="Genomic_DNA"/>
</dbReference>
<keyword evidence="6" id="KW-0175">Coiled coil</keyword>
<evidence type="ECO:0000256" key="7">
    <source>
        <dbReference type="SAM" id="MobiDB-lite"/>
    </source>
</evidence>
<evidence type="ECO:0000313" key="11">
    <source>
        <dbReference type="EMBL" id="KER26800.1"/>
    </source>
</evidence>
<dbReference type="FunFam" id="1.20.58.610:FF:000001">
    <property type="entry name" value="Hsp90 co-chaperone Cdc37-like 1"/>
    <property type="match status" value="1"/>
</dbReference>
<feature type="domain" description="Cdc37 Hsp90 binding" evidence="9">
    <location>
        <begin position="217"/>
        <end position="374"/>
    </location>
</feature>
<evidence type="ECO:0000259" key="10">
    <source>
        <dbReference type="SMART" id="SM01071"/>
    </source>
</evidence>
<dbReference type="Proteomes" id="UP000054324">
    <property type="component" value="Unassembled WGS sequence"/>
</dbReference>
<dbReference type="InterPro" id="IPR013874">
    <property type="entry name" value="Cdc37_Hsp90-bd"/>
</dbReference>
<feature type="compositionally biased region" description="Polar residues" evidence="7">
    <location>
        <begin position="467"/>
        <end position="476"/>
    </location>
</feature>
<gene>
    <name evidence="11" type="ORF">T265_06013</name>
</gene>
<dbReference type="Pfam" id="PF03234">
    <property type="entry name" value="CDC37_N"/>
    <property type="match status" value="1"/>
</dbReference>
<dbReference type="GeneID" id="20320195"/>
<dbReference type="GO" id="GO:0019901">
    <property type="term" value="F:protein kinase binding"/>
    <property type="evidence" value="ECO:0007669"/>
    <property type="project" value="InterPro"/>
</dbReference>
<keyword evidence="4" id="KW-0143">Chaperone</keyword>
<protein>
    <recommendedName>
        <fullName evidence="5">Hsp90 chaperone protein kinase-targeting subunit</fullName>
    </recommendedName>
</protein>
<feature type="coiled-coil region" evidence="6">
    <location>
        <begin position="111"/>
        <end position="138"/>
    </location>
</feature>
<dbReference type="SUPFAM" id="SSF101391">
    <property type="entry name" value="Hsp90 co-chaperone CDC37"/>
    <property type="match status" value="1"/>
</dbReference>
<evidence type="ECO:0000256" key="1">
    <source>
        <dbReference type="ARBA" id="ARBA00004496"/>
    </source>
</evidence>
<dbReference type="OrthoDB" id="440202at2759"/>
<dbReference type="GO" id="GO:0005737">
    <property type="term" value="C:cytoplasm"/>
    <property type="evidence" value="ECO:0007669"/>
    <property type="project" value="UniProtKB-SubCell"/>
</dbReference>
<dbReference type="CTD" id="20320195"/>
<accession>A0A074ZTU0</accession>
<sequence>MNVASLTTPEVYGCLCSLKHHRASGPDDLLPALFKDGSEFISQRLSDLFACFWEKESAPDNCCLDGRHFNMPEIWVSDDEDDTHPNIDTPSLFRWRHQARLERDAAWKKEKAEFEGKYKVFLQKYNELKKRLNEAQQLDVEDREWHEKEEEMKKKERVMCCSVPSSNCFFPASCDLGILTQYAMRESRKRQEKSARVSPTSPGTVKGFLWRFLPIINSATLKHEDAATSEASEEAAINRLKDFVKKHNKTIRKFGMFQKPLDSQNFLLEHPFLVCEETANQLVLWCIDLAMEEKYDLMNHVSHQCIVMQFMLELAKSLKCDPRACVRPFFAKFMNPEPEYQKAFDDELSAFRDRIRARAKVRIEEAMMKLEEEEREKRLGPGGLDPVEVFDTLPPALQECFEKKDVEMLKTVLCGMDPKDAEYHMKRCVDSGLWVDNVNKEEDGEEEGKETTGSPAQPGQPTEGDVASQQSSDPIV</sequence>
<evidence type="ECO:0000313" key="12">
    <source>
        <dbReference type="Proteomes" id="UP000054324"/>
    </source>
</evidence>
<dbReference type="STRING" id="6198.A0A074ZTU0"/>
<name>A0A074ZTU0_OPIVI</name>
<dbReference type="InterPro" id="IPR013855">
    <property type="entry name" value="Cdc37_N_dom"/>
</dbReference>
<dbReference type="InterPro" id="IPR004918">
    <property type="entry name" value="Cdc37"/>
</dbReference>
<dbReference type="InterPro" id="IPR038189">
    <property type="entry name" value="Cdc37_Hsp90-bd_sf"/>
</dbReference>
<evidence type="ECO:0000259" key="9">
    <source>
        <dbReference type="SMART" id="SM01070"/>
    </source>
</evidence>
<dbReference type="GO" id="GO:0031072">
    <property type="term" value="F:heat shock protein binding"/>
    <property type="evidence" value="ECO:0007669"/>
    <property type="project" value="TreeGrafter"/>
</dbReference>
<dbReference type="GO" id="GO:0006457">
    <property type="term" value="P:protein folding"/>
    <property type="evidence" value="ECO:0007669"/>
    <property type="project" value="TreeGrafter"/>
</dbReference>
<dbReference type="GO" id="GO:0051087">
    <property type="term" value="F:protein-folding chaperone binding"/>
    <property type="evidence" value="ECO:0007669"/>
    <property type="project" value="TreeGrafter"/>
</dbReference>